<evidence type="ECO:0000313" key="1">
    <source>
        <dbReference type="EMBL" id="AIR04050.1"/>
    </source>
</evidence>
<protein>
    <recommendedName>
        <fullName evidence="3">DUF535 domain-containing protein</fullName>
    </recommendedName>
</protein>
<organism evidence="1 2">
    <name type="scientific">Cedecea neteri</name>
    <dbReference type="NCBI Taxonomy" id="158822"/>
    <lineage>
        <taxon>Bacteria</taxon>
        <taxon>Pseudomonadati</taxon>
        <taxon>Pseudomonadota</taxon>
        <taxon>Gammaproteobacteria</taxon>
        <taxon>Enterobacterales</taxon>
        <taxon>Enterobacteriaceae</taxon>
        <taxon>Cedecea</taxon>
    </lineage>
</organism>
<keyword evidence="2" id="KW-1185">Reference proteome</keyword>
<reference evidence="1 2" key="1">
    <citation type="submission" date="2014-09" db="EMBL/GenBank/DDBJ databases">
        <title>Cedecea neteri SSMD04 Genome Sequencing.</title>
        <authorList>
            <person name="Tan J.-Y."/>
        </authorList>
    </citation>
    <scope>NUCLEOTIDE SEQUENCE [LARGE SCALE GENOMIC DNA]</scope>
    <source>
        <strain evidence="1 2">SSMD04</strain>
    </source>
</reference>
<dbReference type="RefSeq" id="WP_038474109.1">
    <property type="nucleotide sequence ID" value="NZ_CP009451.1"/>
</dbReference>
<evidence type="ECO:0008006" key="3">
    <source>
        <dbReference type="Google" id="ProtNLM"/>
    </source>
</evidence>
<dbReference type="OrthoDB" id="6835762at2"/>
<gene>
    <name evidence="1" type="ORF">JT31_05315</name>
</gene>
<dbReference type="Pfam" id="PF04393">
    <property type="entry name" value="DUF535"/>
    <property type="match status" value="1"/>
</dbReference>
<dbReference type="GO" id="GO:0006974">
    <property type="term" value="P:DNA damage response"/>
    <property type="evidence" value="ECO:0007669"/>
    <property type="project" value="TreeGrafter"/>
</dbReference>
<proteinExistence type="predicted"/>
<dbReference type="InterPro" id="IPR007488">
    <property type="entry name" value="DUF535"/>
</dbReference>
<accession>A0A089RBV5</accession>
<sequence>MSQIAATQITETLPQTGWKLFLSLATGEWQPGASWSKKAYRRKFILRSLAMPVHTASLMNNLASQPHLASMLNAQPGLPCRLHRPYLALPLNRKHTRDTIGYHYQKIAEKMPKKLLNGHFATEGYRLATLVGKNNELMFIDLTSHDIEGKEGEAFLNFCNEDGVPLARITFTLNQFEGKNTLFIGCLQGAKPWVPHEAIQAATKACHGLFPKRILLEVACELAKLLDAERILAVSNSTHIYRSWRYEKKKKDSLHADYDSFWKSMSGELRADGLFALPSSVERKPLEDIASKKRAEYRRRYELLDGMMSNINSHF</sequence>
<dbReference type="Proteomes" id="UP000029481">
    <property type="component" value="Chromosome"/>
</dbReference>
<dbReference type="KEGG" id="cnt:JT31_05315"/>
<dbReference type="PANTHER" id="PTHR38785:SF1">
    <property type="entry name" value="HOMOLOG OF VIRK"/>
    <property type="match status" value="1"/>
</dbReference>
<dbReference type="PANTHER" id="PTHR38785">
    <property type="entry name" value="HOMOLOG OF VIRK"/>
    <property type="match status" value="1"/>
</dbReference>
<dbReference type="AlphaFoldDB" id="A0A089RBV5"/>
<evidence type="ECO:0000313" key="2">
    <source>
        <dbReference type="Proteomes" id="UP000029481"/>
    </source>
</evidence>
<dbReference type="EMBL" id="CP009451">
    <property type="protein sequence ID" value="AIR04050.1"/>
    <property type="molecule type" value="Genomic_DNA"/>
</dbReference>
<name>A0A089RBV5_9ENTR</name>